<dbReference type="Pfam" id="PF09807">
    <property type="entry name" value="ELP6"/>
    <property type="match status" value="1"/>
</dbReference>
<dbReference type="RefSeq" id="XP_060289920.1">
    <property type="nucleotide sequence ID" value="XM_060447780.1"/>
</dbReference>
<evidence type="ECO:0000256" key="3">
    <source>
        <dbReference type="SAM" id="MobiDB-lite"/>
    </source>
</evidence>
<dbReference type="InterPro" id="IPR018627">
    <property type="entry name" value="ELP6"/>
</dbReference>
<dbReference type="PANTHER" id="PTHR16184">
    <property type="entry name" value="ELONGATOR COMPLEX PROTEIN 6"/>
    <property type="match status" value="1"/>
</dbReference>
<dbReference type="GO" id="GO:0033588">
    <property type="term" value="C:elongator holoenzyme complex"/>
    <property type="evidence" value="ECO:0007669"/>
    <property type="project" value="InterPro"/>
</dbReference>
<dbReference type="AlphaFoldDB" id="A0AA39ZSZ8"/>
<dbReference type="Gene3D" id="3.40.50.300">
    <property type="entry name" value="P-loop containing nucleotide triphosphate hydrolases"/>
    <property type="match status" value="1"/>
</dbReference>
<dbReference type="InterPro" id="IPR027417">
    <property type="entry name" value="P-loop_NTPase"/>
</dbReference>
<sequence>MTSRITSPALLEPYLGLPEEAALVVITGVLGASTNWLVLRYLHSLLKPAPRARPPTRAPTGGADDTTTTRHHFPGEPRTEQDGDGEGEVCVVLVSFLRDFTFWKESAGRLGLDLDGLVRRGRLGFVDGLSGLFSPVAAAAVIHSGGRTAQSSGVSATLTSPLIADVGRVLHAAVDELQAKAATALSDNGTGNVKPRVVLVVDQLDFLLAARAESSASGQDLQNILLDLREKVHATVLTLSADEPLVVSQTTALEKEHVAFILSLAHEAWAVLSLRLLDTGVAKDVSGVVRITPGGDDSGKKVDEKEFLYHVGGDGGVRVFERGQ</sequence>
<dbReference type="GO" id="GO:0002098">
    <property type="term" value="P:tRNA wobble uridine modification"/>
    <property type="evidence" value="ECO:0007669"/>
    <property type="project" value="InterPro"/>
</dbReference>
<gene>
    <name evidence="4" type="ORF">B0T26DRAFT_863922</name>
</gene>
<comment type="similarity">
    <text evidence="2">Belongs to the ELP6 family.</text>
</comment>
<evidence type="ECO:0000313" key="5">
    <source>
        <dbReference type="Proteomes" id="UP001172101"/>
    </source>
</evidence>
<organism evidence="4 5">
    <name type="scientific">Lasiosphaeria miniovina</name>
    <dbReference type="NCBI Taxonomy" id="1954250"/>
    <lineage>
        <taxon>Eukaryota</taxon>
        <taxon>Fungi</taxon>
        <taxon>Dikarya</taxon>
        <taxon>Ascomycota</taxon>
        <taxon>Pezizomycotina</taxon>
        <taxon>Sordariomycetes</taxon>
        <taxon>Sordariomycetidae</taxon>
        <taxon>Sordariales</taxon>
        <taxon>Lasiosphaeriaceae</taxon>
        <taxon>Lasiosphaeria</taxon>
    </lineage>
</organism>
<dbReference type="EMBL" id="JAUIRO010000008">
    <property type="protein sequence ID" value="KAK0703061.1"/>
    <property type="molecule type" value="Genomic_DNA"/>
</dbReference>
<keyword evidence="5" id="KW-1185">Reference proteome</keyword>
<feature type="region of interest" description="Disordered" evidence="3">
    <location>
        <begin position="50"/>
        <end position="84"/>
    </location>
</feature>
<comment type="pathway">
    <text evidence="1">tRNA modification; 5-methoxycarbonylmethyl-2-thiouridine-tRNA biosynthesis.</text>
</comment>
<name>A0AA39ZSZ8_9PEZI</name>
<protein>
    <recommendedName>
        <fullName evidence="6">Elongator complex protein 6</fullName>
    </recommendedName>
</protein>
<reference evidence="4" key="1">
    <citation type="submission" date="2023-06" db="EMBL/GenBank/DDBJ databases">
        <title>Genome-scale phylogeny and comparative genomics of the fungal order Sordariales.</title>
        <authorList>
            <consortium name="Lawrence Berkeley National Laboratory"/>
            <person name="Hensen N."/>
            <person name="Bonometti L."/>
            <person name="Westerberg I."/>
            <person name="Brannstrom I.O."/>
            <person name="Guillou S."/>
            <person name="Cros-Aarteil S."/>
            <person name="Calhoun S."/>
            <person name="Haridas S."/>
            <person name="Kuo A."/>
            <person name="Mondo S."/>
            <person name="Pangilinan J."/>
            <person name="Riley R."/>
            <person name="LaButti K."/>
            <person name="Andreopoulos B."/>
            <person name="Lipzen A."/>
            <person name="Chen C."/>
            <person name="Yanf M."/>
            <person name="Daum C."/>
            <person name="Ng V."/>
            <person name="Clum A."/>
            <person name="Steindorff A."/>
            <person name="Ohm R."/>
            <person name="Martin F."/>
            <person name="Silar P."/>
            <person name="Natvig D."/>
            <person name="Lalanne C."/>
            <person name="Gautier V."/>
            <person name="Ament-velasquez S.L."/>
            <person name="Kruys A."/>
            <person name="Hutchinson M.I."/>
            <person name="Powell A.J."/>
            <person name="Barry K."/>
            <person name="Miller A.N."/>
            <person name="Grigoriev I.V."/>
            <person name="Debuchy R."/>
            <person name="Gladieux P."/>
            <person name="Thoren M.H."/>
            <person name="Johannesson H."/>
        </authorList>
    </citation>
    <scope>NUCLEOTIDE SEQUENCE</scope>
    <source>
        <strain evidence="4">SMH2392-1A</strain>
    </source>
</reference>
<accession>A0AA39ZSZ8</accession>
<evidence type="ECO:0000256" key="1">
    <source>
        <dbReference type="ARBA" id="ARBA00005043"/>
    </source>
</evidence>
<dbReference type="PANTHER" id="PTHR16184:SF6">
    <property type="entry name" value="ELONGATOR COMPLEX PROTEIN 6"/>
    <property type="match status" value="1"/>
</dbReference>
<evidence type="ECO:0000313" key="4">
    <source>
        <dbReference type="EMBL" id="KAK0703061.1"/>
    </source>
</evidence>
<dbReference type="GeneID" id="85331050"/>
<comment type="caution">
    <text evidence="4">The sequence shown here is derived from an EMBL/GenBank/DDBJ whole genome shotgun (WGS) entry which is preliminary data.</text>
</comment>
<evidence type="ECO:0000256" key="2">
    <source>
        <dbReference type="ARBA" id="ARBA00008837"/>
    </source>
</evidence>
<dbReference type="CDD" id="cd19495">
    <property type="entry name" value="Elp6"/>
    <property type="match status" value="1"/>
</dbReference>
<proteinExistence type="inferred from homology"/>
<evidence type="ECO:0008006" key="6">
    <source>
        <dbReference type="Google" id="ProtNLM"/>
    </source>
</evidence>
<dbReference type="Proteomes" id="UP001172101">
    <property type="component" value="Unassembled WGS sequence"/>
</dbReference>